<proteinExistence type="predicted"/>
<gene>
    <name evidence="3" type="ORF">FSB75_05920</name>
</gene>
<evidence type="ECO:0000256" key="1">
    <source>
        <dbReference type="SAM" id="MobiDB-lite"/>
    </source>
</evidence>
<evidence type="ECO:0000259" key="2">
    <source>
        <dbReference type="Pfam" id="PF19838"/>
    </source>
</evidence>
<dbReference type="OrthoDB" id="9802320at2"/>
<name>A0A5B8UH68_9BACT</name>
<reference evidence="3 4" key="1">
    <citation type="journal article" date="2015" name="Int. J. Syst. Evol. Microbiol.">
        <title>Flavisolibacter ginsenosidimutans sp. nov., with ginsenoside-converting activity isolated from soil used for cultivating ginseng.</title>
        <authorList>
            <person name="Zhao Y."/>
            <person name="Liu Q."/>
            <person name="Kang M.S."/>
            <person name="Jin F."/>
            <person name="Yu H."/>
            <person name="Im W.T."/>
        </authorList>
    </citation>
    <scope>NUCLEOTIDE SEQUENCE [LARGE SCALE GENOMIC DNA]</scope>
    <source>
        <strain evidence="3 4">Gsoil 636</strain>
    </source>
</reference>
<feature type="domain" description="LPS-assembly protein LptD central" evidence="2">
    <location>
        <begin position="247"/>
        <end position="715"/>
    </location>
</feature>
<dbReference type="GO" id="GO:1990351">
    <property type="term" value="C:transporter complex"/>
    <property type="evidence" value="ECO:0007669"/>
    <property type="project" value="TreeGrafter"/>
</dbReference>
<dbReference type="InterPro" id="IPR045659">
    <property type="entry name" value="LptD_2"/>
</dbReference>
<dbReference type="EMBL" id="CP042433">
    <property type="protein sequence ID" value="QEC55459.1"/>
    <property type="molecule type" value="Genomic_DNA"/>
</dbReference>
<dbReference type="Proteomes" id="UP000321204">
    <property type="component" value="Chromosome"/>
</dbReference>
<dbReference type="PANTHER" id="PTHR30189">
    <property type="entry name" value="LPS-ASSEMBLY PROTEIN"/>
    <property type="match status" value="1"/>
</dbReference>
<protein>
    <submittedName>
        <fullName evidence="3">LPS-assembly protein LptD</fullName>
    </submittedName>
</protein>
<dbReference type="RefSeq" id="WP_146784198.1">
    <property type="nucleotide sequence ID" value="NZ_BAABIO010000002.1"/>
</dbReference>
<feature type="region of interest" description="Disordered" evidence="1">
    <location>
        <begin position="745"/>
        <end position="766"/>
    </location>
</feature>
<evidence type="ECO:0000313" key="4">
    <source>
        <dbReference type="Proteomes" id="UP000321204"/>
    </source>
</evidence>
<sequence>MATATFCIVLTSAKTQAAGGQNTISSEQIKDTIPKKQSAIGHQQSAFRNRQLAKDTIPRTSRDSLLVLSDTLPPRKNDSSFTAQRTDTFSLKLAKDTLDAPVEYQAEDSAVLLVKEQRFILYGKTETKYKDVLINAPRTVLDQQTNILTAIGEKDSLGRTLTRATFKSKEQMFESDSFQYNFKSQKGLTTNTYTKEGEFYIKANVSKKIDERTVYVKEGYFTTCNLDDPHFAFKTNKMKVISNSLAVSGPTHPEFEGVPIPIYLPFGIYPLSQGRHSGFLPPQFTSNVQFGLGLEGMGWYQVLNDYVDVTVRTNVYSYGGWNLNLIPQYRKRYRYNGSFNIGITHTKFAFKGDPDYQLIKAFQINWNHSMDSRAKPGVNFMASVTAGSTRYNQYIANNPYKNFQNNLYSSISYTRQWQGKPYSLQLSANHNQNSLSRLINVTLPDAGFTVTTQYPFQRKEFVGTPRWYEKIGVGYSAVARNQISFYDTGHVSLRTILDTMQWGAQHRFPISLQLPPLGKFFVSPFVNYEETWYTKRFSRVWDSANKKVDTLSLRKGFYTDRQLNFGISFNTNIYGMYEFGKNSNIVAIRHVMRPTVSFNYKPNVSKRNYDYIQTDTLGHKQALAQFEGNLFSPYSYGRFGGLSFGLDNNLEMKVRNKKDTAEGGTKKVKLIDGFGFTSAYNFLDTAFKLQPFNLYFRTTLFEKLSISAQGQLDPYQATDSGLRVNRFVWEGGRFTPGRFTGGSISASTSFQSKSKDGDKSKKQTTITDPNLLSDQQALQDYMQRNPAEFVDFNIPWSVNLSYSLSFNRTLKPDYSGYTTSINSSISFNNSFNLTPKWNFSTNGFFDFNTGKVTSFSMSIAREMHCWQMSIAVTPIGNYQYFNITLSPKSSVLRDLRVNRTRTFYNY</sequence>
<organism evidence="3 4">
    <name type="scientific">Flavisolibacter ginsenosidimutans</name>
    <dbReference type="NCBI Taxonomy" id="661481"/>
    <lineage>
        <taxon>Bacteria</taxon>
        <taxon>Pseudomonadati</taxon>
        <taxon>Bacteroidota</taxon>
        <taxon>Chitinophagia</taxon>
        <taxon>Chitinophagales</taxon>
        <taxon>Chitinophagaceae</taxon>
        <taxon>Flavisolibacter</taxon>
    </lineage>
</organism>
<dbReference type="PANTHER" id="PTHR30189:SF1">
    <property type="entry name" value="LPS-ASSEMBLY PROTEIN LPTD"/>
    <property type="match status" value="1"/>
</dbReference>
<evidence type="ECO:0000313" key="3">
    <source>
        <dbReference type="EMBL" id="QEC55459.1"/>
    </source>
</evidence>
<accession>A0A5B8UH68</accession>
<dbReference type="GO" id="GO:0009279">
    <property type="term" value="C:cell outer membrane"/>
    <property type="evidence" value="ECO:0007669"/>
    <property type="project" value="TreeGrafter"/>
</dbReference>
<dbReference type="AlphaFoldDB" id="A0A5B8UH68"/>
<keyword evidence="4" id="KW-1185">Reference proteome</keyword>
<dbReference type="Pfam" id="PF19838">
    <property type="entry name" value="LptD_2"/>
    <property type="match status" value="1"/>
</dbReference>
<dbReference type="InterPro" id="IPR050218">
    <property type="entry name" value="LptD"/>
</dbReference>
<dbReference type="KEGG" id="fgg:FSB75_05920"/>